<organism evidence="2">
    <name type="scientific">Hellea balneolensis</name>
    <dbReference type="NCBI Taxonomy" id="287478"/>
    <lineage>
        <taxon>Bacteria</taxon>
        <taxon>Pseudomonadati</taxon>
        <taxon>Pseudomonadota</taxon>
        <taxon>Alphaproteobacteria</taxon>
        <taxon>Maricaulales</taxon>
        <taxon>Robiginitomaculaceae</taxon>
        <taxon>Hellea</taxon>
    </lineage>
</organism>
<evidence type="ECO:0000313" key="2">
    <source>
        <dbReference type="EMBL" id="HFB54543.1"/>
    </source>
</evidence>
<dbReference type="AlphaFoldDB" id="A0A7C3C4N7"/>
<dbReference type="SUPFAM" id="SSF55729">
    <property type="entry name" value="Acyl-CoA N-acyltransferases (Nat)"/>
    <property type="match status" value="1"/>
</dbReference>
<protein>
    <submittedName>
        <fullName evidence="2">N-acetyltransferase</fullName>
    </submittedName>
</protein>
<dbReference type="InterPro" id="IPR051531">
    <property type="entry name" value="N-acetyltransferase"/>
</dbReference>
<sequence>MQETLSTQRLHLRVPVLEDARSMAQLINGSTIPPMTASIPNVFTQLCAEFRIMRFRSQWRRQLGTAYAITTKNDGLIGIMDIFINAAGNRELGYWIGEPYWGKGYATEAARAVLDEAFRSSDLPYIDAGYYVDNPASGNVLRKLGFKERGVTNTLYSIARGQCFEGIELRLARNSAMNNA</sequence>
<dbReference type="PANTHER" id="PTHR43792">
    <property type="entry name" value="GNAT FAMILY, PUTATIVE (AFU_ORTHOLOGUE AFUA_3G00765)-RELATED-RELATED"/>
    <property type="match status" value="1"/>
</dbReference>
<dbReference type="Proteomes" id="UP000886042">
    <property type="component" value="Unassembled WGS sequence"/>
</dbReference>
<dbReference type="GO" id="GO:0016747">
    <property type="term" value="F:acyltransferase activity, transferring groups other than amino-acyl groups"/>
    <property type="evidence" value="ECO:0007669"/>
    <property type="project" value="InterPro"/>
</dbReference>
<accession>A0A7C3C4N7</accession>
<evidence type="ECO:0000259" key="1">
    <source>
        <dbReference type="PROSITE" id="PS51186"/>
    </source>
</evidence>
<dbReference type="InterPro" id="IPR000182">
    <property type="entry name" value="GNAT_dom"/>
</dbReference>
<reference evidence="2" key="1">
    <citation type="journal article" date="2020" name="mSystems">
        <title>Genome- and Community-Level Interaction Insights into Carbon Utilization and Element Cycling Functions of Hydrothermarchaeota in Hydrothermal Sediment.</title>
        <authorList>
            <person name="Zhou Z."/>
            <person name="Liu Y."/>
            <person name="Xu W."/>
            <person name="Pan J."/>
            <person name="Luo Z.H."/>
            <person name="Li M."/>
        </authorList>
    </citation>
    <scope>NUCLEOTIDE SEQUENCE [LARGE SCALE GENOMIC DNA]</scope>
    <source>
        <strain evidence="2">HyVt-489</strain>
    </source>
</reference>
<dbReference type="Pfam" id="PF13302">
    <property type="entry name" value="Acetyltransf_3"/>
    <property type="match status" value="1"/>
</dbReference>
<name>A0A7C3C4N7_9PROT</name>
<feature type="domain" description="N-acetyltransferase" evidence="1">
    <location>
        <begin position="30"/>
        <end position="174"/>
    </location>
</feature>
<dbReference type="EMBL" id="DRMN01000091">
    <property type="protein sequence ID" value="HFB54543.1"/>
    <property type="molecule type" value="Genomic_DNA"/>
</dbReference>
<proteinExistence type="predicted"/>
<dbReference type="PROSITE" id="PS51186">
    <property type="entry name" value="GNAT"/>
    <property type="match status" value="1"/>
</dbReference>
<dbReference type="Gene3D" id="3.40.630.30">
    <property type="match status" value="1"/>
</dbReference>
<dbReference type="InterPro" id="IPR016181">
    <property type="entry name" value="Acyl_CoA_acyltransferase"/>
</dbReference>
<dbReference type="PANTHER" id="PTHR43792:SF1">
    <property type="entry name" value="N-ACETYLTRANSFERASE DOMAIN-CONTAINING PROTEIN"/>
    <property type="match status" value="1"/>
</dbReference>
<gene>
    <name evidence="2" type="ORF">ENJ46_01345</name>
</gene>
<comment type="caution">
    <text evidence="2">The sequence shown here is derived from an EMBL/GenBank/DDBJ whole genome shotgun (WGS) entry which is preliminary data.</text>
</comment>